<feature type="domain" description="Response regulatory" evidence="3">
    <location>
        <begin position="9"/>
        <end position="128"/>
    </location>
</feature>
<reference evidence="4 7" key="2">
    <citation type="submission" date="2023-11" db="EMBL/GenBank/DDBJ databases">
        <title>MicrobeMod: A computational toolkit for identifying prokaryotic methylation and restriction-modification with nanopore sequencing.</title>
        <authorList>
            <person name="Crits-Christoph A."/>
            <person name="Kang S.C."/>
            <person name="Lee H."/>
            <person name="Ostrov N."/>
        </authorList>
    </citation>
    <scope>NUCLEOTIDE SEQUENCE [LARGE SCALE GENOMIC DNA]</scope>
    <source>
        <strain evidence="4 7">ATCC 29145</strain>
    </source>
</reference>
<evidence type="ECO:0000313" key="7">
    <source>
        <dbReference type="Proteomes" id="UP001277471"/>
    </source>
</evidence>
<evidence type="ECO:0000313" key="6">
    <source>
        <dbReference type="Proteomes" id="UP000298774"/>
    </source>
</evidence>
<reference evidence="5 6" key="1">
    <citation type="submission" date="2018-09" db="EMBL/GenBank/DDBJ databases">
        <title>Whole genome based analysis of evolution and adaptive divergence in Indian and Brazilian strains of Azospirillum brasilense.</title>
        <authorList>
            <person name="Singh C."/>
            <person name="Tripathi A.K."/>
        </authorList>
    </citation>
    <scope>NUCLEOTIDE SEQUENCE [LARGE SCALE GENOMIC DNA]</scope>
    <source>
        <strain evidence="5 6">MTCC4038</strain>
    </source>
</reference>
<proteinExistence type="predicted"/>
<dbReference type="RefSeq" id="WP_035682335.1">
    <property type="nucleotide sequence ID" value="NZ_CP012914.1"/>
</dbReference>
<dbReference type="Pfam" id="PF00072">
    <property type="entry name" value="Response_reg"/>
    <property type="match status" value="1"/>
</dbReference>
<sequence length="129" mass="13763">MPAAFGDFSVLVIEDESFTRMVLAKMLATLGFRSVHQAADGEAGLAAVQAHQPDLVVCDVEMQPMDGLGFLKALRTSPDARHRALPVVFMTNRTDQSRMDEAAAFGADTFIVKPATPESLKGTLGAKLG</sequence>
<dbReference type="GeneID" id="56450417"/>
<dbReference type="InterPro" id="IPR050595">
    <property type="entry name" value="Bact_response_regulator"/>
</dbReference>
<feature type="modified residue" description="4-aspartylphosphate" evidence="2">
    <location>
        <position position="59"/>
    </location>
</feature>
<dbReference type="PANTHER" id="PTHR44591">
    <property type="entry name" value="STRESS RESPONSE REGULATOR PROTEIN 1"/>
    <property type="match status" value="1"/>
</dbReference>
<dbReference type="GO" id="GO:0000160">
    <property type="term" value="P:phosphorelay signal transduction system"/>
    <property type="evidence" value="ECO:0007669"/>
    <property type="project" value="InterPro"/>
</dbReference>
<organism evidence="5 6">
    <name type="scientific">Azospirillum brasilense</name>
    <dbReference type="NCBI Taxonomy" id="192"/>
    <lineage>
        <taxon>Bacteria</taxon>
        <taxon>Pseudomonadati</taxon>
        <taxon>Pseudomonadota</taxon>
        <taxon>Alphaproteobacteria</taxon>
        <taxon>Rhodospirillales</taxon>
        <taxon>Azospirillaceae</taxon>
        <taxon>Azospirillum</taxon>
    </lineage>
</organism>
<dbReference type="InterPro" id="IPR011006">
    <property type="entry name" value="CheY-like_superfamily"/>
</dbReference>
<dbReference type="CDD" id="cd00156">
    <property type="entry name" value="REC"/>
    <property type="match status" value="1"/>
</dbReference>
<evidence type="ECO:0000259" key="3">
    <source>
        <dbReference type="PROSITE" id="PS50110"/>
    </source>
</evidence>
<dbReference type="SMART" id="SM00448">
    <property type="entry name" value="REC"/>
    <property type="match status" value="1"/>
</dbReference>
<protein>
    <submittedName>
        <fullName evidence="5">Response regulator</fullName>
    </submittedName>
</protein>
<accession>A0A0P0E8N8</accession>
<evidence type="ECO:0000313" key="5">
    <source>
        <dbReference type="EMBL" id="QCO09642.1"/>
    </source>
</evidence>
<dbReference type="EMBL" id="JAWXYC010000004">
    <property type="protein sequence ID" value="MDX5953217.1"/>
    <property type="molecule type" value="Genomic_DNA"/>
</dbReference>
<evidence type="ECO:0000256" key="1">
    <source>
        <dbReference type="ARBA" id="ARBA00022553"/>
    </source>
</evidence>
<keyword evidence="1 2" id="KW-0597">Phosphoprotein</keyword>
<dbReference type="Proteomes" id="UP001277471">
    <property type="component" value="Unassembled WGS sequence"/>
</dbReference>
<dbReference type="PROSITE" id="PS50110">
    <property type="entry name" value="RESPONSE_REGULATORY"/>
    <property type="match status" value="1"/>
</dbReference>
<dbReference type="Gene3D" id="3.40.50.2300">
    <property type="match status" value="1"/>
</dbReference>
<dbReference type="EMBL" id="CP032339">
    <property type="protein sequence ID" value="QCO09642.1"/>
    <property type="molecule type" value="Genomic_DNA"/>
</dbReference>
<name>A0A0P0E8N8_AZOBR</name>
<evidence type="ECO:0000313" key="4">
    <source>
        <dbReference type="EMBL" id="MDX5953217.1"/>
    </source>
</evidence>
<gene>
    <name evidence="5" type="ORF">D3868_11690</name>
    <name evidence="4" type="ORF">SIM66_18740</name>
</gene>
<dbReference type="InterPro" id="IPR001789">
    <property type="entry name" value="Sig_transdc_resp-reg_receiver"/>
</dbReference>
<dbReference type="Proteomes" id="UP000298774">
    <property type="component" value="Chromosome"/>
</dbReference>
<dbReference type="PANTHER" id="PTHR44591:SF3">
    <property type="entry name" value="RESPONSE REGULATORY DOMAIN-CONTAINING PROTEIN"/>
    <property type="match status" value="1"/>
</dbReference>
<dbReference type="KEGG" id="abf:AMK58_03595"/>
<dbReference type="AlphaFoldDB" id="A0A0P0E8N8"/>
<evidence type="ECO:0000256" key="2">
    <source>
        <dbReference type="PROSITE-ProRule" id="PRU00169"/>
    </source>
</evidence>
<dbReference type="SUPFAM" id="SSF52172">
    <property type="entry name" value="CheY-like"/>
    <property type="match status" value="1"/>
</dbReference>
<keyword evidence="7" id="KW-1185">Reference proteome</keyword>